<keyword evidence="3" id="KW-1185">Reference proteome</keyword>
<evidence type="ECO:0000313" key="2">
    <source>
        <dbReference type="EMBL" id="GAA98279.1"/>
    </source>
</evidence>
<organism evidence="2 3">
    <name type="scientific">Mixia osmundae (strain CBS 9802 / IAM 14324 / JCM 22182 / KY 12970)</name>
    <dbReference type="NCBI Taxonomy" id="764103"/>
    <lineage>
        <taxon>Eukaryota</taxon>
        <taxon>Fungi</taxon>
        <taxon>Dikarya</taxon>
        <taxon>Basidiomycota</taxon>
        <taxon>Pucciniomycotina</taxon>
        <taxon>Mixiomycetes</taxon>
        <taxon>Mixiales</taxon>
        <taxon>Mixiaceae</taxon>
        <taxon>Mixia</taxon>
    </lineage>
</organism>
<sequence length="38" mass="4265">MHMKNHAQGPEPCRTPQESTLTVQPNSTGCMRQLIRVS</sequence>
<feature type="compositionally biased region" description="Polar residues" evidence="1">
    <location>
        <begin position="16"/>
        <end position="27"/>
    </location>
</feature>
<accession>G7E619</accession>
<evidence type="ECO:0000313" key="3">
    <source>
        <dbReference type="Proteomes" id="UP000009131"/>
    </source>
</evidence>
<dbReference type="AlphaFoldDB" id="G7E619"/>
<reference evidence="2 3" key="2">
    <citation type="journal article" date="2012" name="Open Biol.">
        <title>Characteristics of nucleosomes and linker DNA regions on the genome of the basidiomycete Mixia osmundae revealed by mono- and dinucleosome mapping.</title>
        <authorList>
            <person name="Nishida H."/>
            <person name="Kondo S."/>
            <person name="Matsumoto T."/>
            <person name="Suzuki Y."/>
            <person name="Yoshikawa H."/>
            <person name="Taylor T.D."/>
            <person name="Sugiyama J."/>
        </authorList>
    </citation>
    <scope>NUCLEOTIDE SEQUENCE [LARGE SCALE GENOMIC DNA]</scope>
    <source>
        <strain evidence="3">CBS 9802 / IAM 14324 / JCM 22182 / KY 12970</strain>
    </source>
</reference>
<dbReference type="HOGENOM" id="CLU_3335745_0_0_1"/>
<feature type="region of interest" description="Disordered" evidence="1">
    <location>
        <begin position="1"/>
        <end position="27"/>
    </location>
</feature>
<dbReference type="InParanoid" id="G7E619"/>
<reference evidence="2 3" key="1">
    <citation type="journal article" date="2011" name="J. Gen. Appl. Microbiol.">
        <title>Draft genome sequencing of the enigmatic basidiomycete Mixia osmundae.</title>
        <authorList>
            <person name="Nishida H."/>
            <person name="Nagatsuka Y."/>
            <person name="Sugiyama J."/>
        </authorList>
    </citation>
    <scope>NUCLEOTIDE SEQUENCE [LARGE SCALE GENOMIC DNA]</scope>
    <source>
        <strain evidence="3">CBS 9802 / IAM 14324 / JCM 22182 / KY 12970</strain>
    </source>
</reference>
<comment type="caution">
    <text evidence="2">The sequence shown here is derived from an EMBL/GenBank/DDBJ whole genome shotgun (WGS) entry which is preliminary data.</text>
</comment>
<dbReference type="EMBL" id="BABT02000150">
    <property type="protein sequence ID" value="GAA98279.1"/>
    <property type="molecule type" value="Genomic_DNA"/>
</dbReference>
<protein>
    <submittedName>
        <fullName evidence="2">Uncharacterized protein</fullName>
    </submittedName>
</protein>
<gene>
    <name evidence="2" type="primary">Mo04962</name>
    <name evidence="2" type="ORF">E5Q_04962</name>
</gene>
<dbReference type="Proteomes" id="UP000009131">
    <property type="component" value="Unassembled WGS sequence"/>
</dbReference>
<name>G7E619_MIXOS</name>
<evidence type="ECO:0000256" key="1">
    <source>
        <dbReference type="SAM" id="MobiDB-lite"/>
    </source>
</evidence>
<proteinExistence type="predicted"/>